<evidence type="ECO:0000256" key="1">
    <source>
        <dbReference type="SAM" id="MobiDB-lite"/>
    </source>
</evidence>
<name>A0A061H2Q9_9BASI</name>
<organism evidence="2 3">
    <name type="scientific">Pseudozyma flocculosa PF-1</name>
    <dbReference type="NCBI Taxonomy" id="1277687"/>
    <lineage>
        <taxon>Eukaryota</taxon>
        <taxon>Fungi</taxon>
        <taxon>Dikarya</taxon>
        <taxon>Basidiomycota</taxon>
        <taxon>Ustilaginomycotina</taxon>
        <taxon>Ustilaginomycetes</taxon>
        <taxon>Ustilaginales</taxon>
        <taxon>Ustilaginaceae</taxon>
        <taxon>Pseudozyma</taxon>
    </lineage>
</organism>
<proteinExistence type="predicted"/>
<feature type="compositionally biased region" description="Polar residues" evidence="1">
    <location>
        <begin position="201"/>
        <end position="216"/>
    </location>
</feature>
<dbReference type="AlphaFoldDB" id="A0A061H2Q9"/>
<sequence>MFGRPITRPLVHRHQPLSEGRRIDQYGRRCGESTTYRTPRVEARARYGSSTTERVMTTSSRELTSSAKTTWRTMCSSTRARRTWCRACRCCRRRSGPPFTTTASAGAPSTCERQGTKTSAGLSRRRRCDEPRRTCVKVAARRSGQAPSRTTCGAVGVTGQACRRTTPRLWHAAPGCQCTEGCASRPTCVMSLPVRCSPTISRIGSAGTSRSSSKTGPTGRAVRHQGQRGCVEASGTTPYPCTS</sequence>
<dbReference type="EMBL" id="KE361643">
    <property type="protein sequence ID" value="EPQ26768.1"/>
    <property type="molecule type" value="Genomic_DNA"/>
</dbReference>
<evidence type="ECO:0000313" key="3">
    <source>
        <dbReference type="Proteomes" id="UP000053664"/>
    </source>
</evidence>
<dbReference type="HOGENOM" id="CLU_1142991_0_0_1"/>
<evidence type="ECO:0000313" key="2">
    <source>
        <dbReference type="EMBL" id="EPQ26768.1"/>
    </source>
</evidence>
<reference evidence="2 3" key="1">
    <citation type="journal article" date="2013" name="Plant Cell">
        <title>The transition from a phytopathogenic smut ancestor to an anamorphic biocontrol agent deciphered by comparative whole-genome analysis.</title>
        <authorList>
            <person name="Lefebvre F."/>
            <person name="Joly D.L."/>
            <person name="Labbe C."/>
            <person name="Teichmann B."/>
            <person name="Linning R."/>
            <person name="Belzile F."/>
            <person name="Bakkeren G."/>
            <person name="Belanger R.R."/>
        </authorList>
    </citation>
    <scope>NUCLEOTIDE SEQUENCE [LARGE SCALE GENOMIC DNA]</scope>
    <source>
        <strain evidence="2 3">PF-1</strain>
    </source>
</reference>
<gene>
    <name evidence="2" type="ORF">PFL1_05747</name>
</gene>
<dbReference type="GeneID" id="19319833"/>
<protein>
    <submittedName>
        <fullName evidence="2">Uncharacterized protein</fullName>
    </submittedName>
</protein>
<dbReference type="RefSeq" id="XP_007881473.1">
    <property type="nucleotide sequence ID" value="XM_007883282.1"/>
</dbReference>
<dbReference type="Proteomes" id="UP000053664">
    <property type="component" value="Unassembled WGS sequence"/>
</dbReference>
<feature type="compositionally biased region" description="Polar residues" evidence="1">
    <location>
        <begin position="234"/>
        <end position="243"/>
    </location>
</feature>
<dbReference type="KEGG" id="pfp:PFL1_05747"/>
<feature type="region of interest" description="Disordered" evidence="1">
    <location>
        <begin position="201"/>
        <end position="243"/>
    </location>
</feature>
<accession>A0A061H2Q9</accession>